<keyword evidence="5" id="KW-0472">Membrane</keyword>
<gene>
    <name evidence="6" type="ORF">Q9L58_006857</name>
</gene>
<organism evidence="6 7">
    <name type="scientific">Discina gigas</name>
    <dbReference type="NCBI Taxonomy" id="1032678"/>
    <lineage>
        <taxon>Eukaryota</taxon>
        <taxon>Fungi</taxon>
        <taxon>Dikarya</taxon>
        <taxon>Ascomycota</taxon>
        <taxon>Pezizomycotina</taxon>
        <taxon>Pezizomycetes</taxon>
        <taxon>Pezizales</taxon>
        <taxon>Discinaceae</taxon>
        <taxon>Discina</taxon>
    </lineage>
</organism>
<evidence type="ECO:0000313" key="6">
    <source>
        <dbReference type="EMBL" id="KAL0634239.1"/>
    </source>
</evidence>
<dbReference type="InterPro" id="IPR002110">
    <property type="entry name" value="Ankyrin_rpt"/>
</dbReference>
<feature type="repeat" description="ANK" evidence="3">
    <location>
        <begin position="1279"/>
        <end position="1311"/>
    </location>
</feature>
<dbReference type="PROSITE" id="PS50297">
    <property type="entry name" value="ANK_REP_REGION"/>
    <property type="match status" value="2"/>
</dbReference>
<dbReference type="PANTHER" id="PTHR24198:SF165">
    <property type="entry name" value="ANKYRIN REPEAT-CONTAINING PROTEIN-RELATED"/>
    <property type="match status" value="1"/>
</dbReference>
<feature type="repeat" description="ANK" evidence="3">
    <location>
        <begin position="1112"/>
        <end position="1147"/>
    </location>
</feature>
<feature type="transmembrane region" description="Helical" evidence="5">
    <location>
        <begin position="229"/>
        <end position="248"/>
    </location>
</feature>
<evidence type="ECO:0000256" key="1">
    <source>
        <dbReference type="ARBA" id="ARBA00022737"/>
    </source>
</evidence>
<feature type="repeat" description="ANK" evidence="3">
    <location>
        <begin position="1079"/>
        <end position="1111"/>
    </location>
</feature>
<feature type="transmembrane region" description="Helical" evidence="5">
    <location>
        <begin position="268"/>
        <end position="291"/>
    </location>
</feature>
<dbReference type="Pfam" id="PF12796">
    <property type="entry name" value="Ank_2"/>
    <property type="match status" value="2"/>
</dbReference>
<dbReference type="Proteomes" id="UP001447188">
    <property type="component" value="Unassembled WGS sequence"/>
</dbReference>
<evidence type="ECO:0000313" key="7">
    <source>
        <dbReference type="Proteomes" id="UP001447188"/>
    </source>
</evidence>
<protein>
    <recommendedName>
        <fullName evidence="8">Ankyrin repeat protein</fullName>
    </recommendedName>
</protein>
<evidence type="ECO:0000256" key="2">
    <source>
        <dbReference type="ARBA" id="ARBA00023043"/>
    </source>
</evidence>
<feature type="compositionally biased region" description="Basic and acidic residues" evidence="4">
    <location>
        <begin position="1419"/>
        <end position="1428"/>
    </location>
</feature>
<feature type="repeat" description="ANK" evidence="3">
    <location>
        <begin position="1042"/>
        <end position="1078"/>
    </location>
</feature>
<feature type="transmembrane region" description="Helical" evidence="5">
    <location>
        <begin position="54"/>
        <end position="72"/>
    </location>
</feature>
<dbReference type="Gene3D" id="1.25.40.20">
    <property type="entry name" value="Ankyrin repeat-containing domain"/>
    <property type="match status" value="3"/>
</dbReference>
<keyword evidence="5" id="KW-1133">Transmembrane helix</keyword>
<dbReference type="PANTHER" id="PTHR24198">
    <property type="entry name" value="ANKYRIN REPEAT AND PROTEIN KINASE DOMAIN-CONTAINING PROTEIN"/>
    <property type="match status" value="1"/>
</dbReference>
<feature type="compositionally biased region" description="Basic residues" evidence="4">
    <location>
        <begin position="1392"/>
        <end position="1401"/>
    </location>
</feature>
<dbReference type="SMART" id="SM00248">
    <property type="entry name" value="ANK"/>
    <property type="match status" value="7"/>
</dbReference>
<comment type="caution">
    <text evidence="6">The sequence shown here is derived from an EMBL/GenBank/DDBJ whole genome shotgun (WGS) entry which is preliminary data.</text>
</comment>
<evidence type="ECO:0000256" key="5">
    <source>
        <dbReference type="SAM" id="Phobius"/>
    </source>
</evidence>
<sequence length="1428" mass="158770">MDSNGTISGYLAPESDSGDAFTFNLLSDLGPLLSLFGEQFAKQFMSESFGWSDHILFAMAPLGIITAMVGAIRVSGPRWLNAVIGRARENRAMAEQELMSSASHEVCEMWNGQQLVRIPGAPEIRELIHISRTNHNTDDQDKNTKIFYALRHPDVFAEGHLECNDQESAVMSEVELNLMMRLGKHDRGLETAGSTITVKQVGNQTTTLADIFTAAPCISLNLYGHGERASLRVFAFLGILIQCAVLLWDAYATYIKQYNKGASKVVNYSFPITCAGTVTLVAGMLICSWMVERSTYETIYRTKDLESVLHMLWLQRACTVSDQVFKPHAIFANGTRSLVAISRRRHVGGAGSVENKDPSDKELCTGLWDGGLTTAGVLVSLIGFVAQFIGLRSMHWSASLTQFGATLIMAGLRAWVRGVPSARPYAIELLPDHELDWLAARASDGESLGKLWIPPSPDPRKTERFKSFFRRATQQQQPASPSCGSDQTFWTTGCRGWVIQTGGVMVDYTVLSERPCAEQKILETRIRLGRLTTWPSRAVHIAISVAAAIDLVMESRYPKPLTDGAVVQWFMHAHDGEAIHFSIKYCGGAWTSNLAEIDSALSLWLFSVHQKEKDDSDKVTEDKSTWLRTNVVGKRNALRLLGPVSLALRRHIKWWISGGVDQVLEVEGPTYPKHAEPRERGVLTFETHRVVGPAEWKRKHSGDPPRYQSVNIVNDTKTSQYPTFAVQSGVPLPQLYGQEIFSAFLWTTAPKFKSFVGFKAPDARNTQGKLFTLESEHLSQLAKGIQDTGLGSLQDVVMLLVPPLSFHRKLDNSVVGDLAIEKAREYELKRQWKMAAGCLFRALPFALHFPLPPLQKIRGARVIGAILGLQARISYTVLFQQKLLLPGPGLIFTRTVPNEELQEIQNETIKLLGRFVAGATLSEFARLYGSQARATTKVEIGDTKWWPGSCGTIPNIIPSLQLADGQTMDFLGWTEAHFAVMREEWDSTLRIQKERPQLFSHDLAGWTPFHYCFSVNRPASHRQLSEITSKMNSRNLECRTHAGLTVLHCAATKAPKGIFEELVRRYIRVGVDLDIQDNRGMTALHWATINGRHDLVSILLQGHASPKIRQENGFTPLHCIAFSFHKTPNLTINELLLHGANKDAIDDSNRTVLYLAVALDNPIVVGALLNGNLKKKDIEWKSQLVNISATRGPKDQILKLLLERQLHEKNNTRPTPGSLPLHLAIMCEDWETVDILVKQDIDPNEMSENGLTTHSLCSGYNFHPSRLGPRFNLNATDLKGKSYLHHAVESGRIYNVERLIEAGIDLGLKDISGQTAHDLIIGAGMRDIFSRTTAKANRTEIGIKRYRGSFESEGSSGILAPTVKTKQTDKEIVLYADSPEPKNDAGILPTRRQIKPIKKNKLQAGTPSIAVPSGSNPDMYREHQNEGH</sequence>
<accession>A0ABR3GE47</accession>
<feature type="transmembrane region" description="Helical" evidence="5">
    <location>
        <begin position="366"/>
        <end position="390"/>
    </location>
</feature>
<dbReference type="EMBL" id="JBBBZM010000100">
    <property type="protein sequence ID" value="KAL0634239.1"/>
    <property type="molecule type" value="Genomic_DNA"/>
</dbReference>
<dbReference type="PROSITE" id="PS50088">
    <property type="entry name" value="ANK_REPEAT"/>
    <property type="match status" value="5"/>
</dbReference>
<keyword evidence="7" id="KW-1185">Reference proteome</keyword>
<evidence type="ECO:0000256" key="3">
    <source>
        <dbReference type="PROSITE-ProRule" id="PRU00023"/>
    </source>
</evidence>
<keyword evidence="1" id="KW-0677">Repeat</keyword>
<reference evidence="6 7" key="1">
    <citation type="submission" date="2024-02" db="EMBL/GenBank/DDBJ databases">
        <title>Discinaceae phylogenomics.</title>
        <authorList>
            <person name="Dirks A.C."/>
            <person name="James T.Y."/>
        </authorList>
    </citation>
    <scope>NUCLEOTIDE SEQUENCE [LARGE SCALE GENOMIC DNA]</scope>
    <source>
        <strain evidence="6 7">ACD0624</strain>
    </source>
</reference>
<keyword evidence="2 3" id="KW-0040">ANK repeat</keyword>
<feature type="region of interest" description="Disordered" evidence="4">
    <location>
        <begin position="1378"/>
        <end position="1428"/>
    </location>
</feature>
<proteinExistence type="predicted"/>
<name>A0ABR3GE47_9PEZI</name>
<evidence type="ECO:0008006" key="8">
    <source>
        <dbReference type="Google" id="ProtNLM"/>
    </source>
</evidence>
<evidence type="ECO:0000256" key="4">
    <source>
        <dbReference type="SAM" id="MobiDB-lite"/>
    </source>
</evidence>
<dbReference type="SUPFAM" id="SSF48403">
    <property type="entry name" value="Ankyrin repeat"/>
    <property type="match status" value="2"/>
</dbReference>
<dbReference type="InterPro" id="IPR036770">
    <property type="entry name" value="Ankyrin_rpt-contain_sf"/>
</dbReference>
<feature type="repeat" description="ANK" evidence="3">
    <location>
        <begin position="1216"/>
        <end position="1248"/>
    </location>
</feature>
<keyword evidence="5" id="KW-0812">Transmembrane</keyword>